<protein>
    <submittedName>
        <fullName evidence="1">Uncharacterized protein</fullName>
    </submittedName>
</protein>
<accession>A0A2H4UVF2</accession>
<proteinExistence type="predicted"/>
<gene>
    <name evidence="1" type="ORF">BMW23_0858</name>
</gene>
<organism evidence="1">
    <name type="scientific">Bodo saltans virus</name>
    <dbReference type="NCBI Taxonomy" id="2024608"/>
    <lineage>
        <taxon>Viruses</taxon>
        <taxon>Varidnaviria</taxon>
        <taxon>Bamfordvirae</taxon>
        <taxon>Nucleocytoviricota</taxon>
        <taxon>Megaviricetes</taxon>
        <taxon>Imitervirales</taxon>
        <taxon>Mimiviridae</taxon>
        <taxon>Klosneuvirinae</taxon>
        <taxon>Theiavirus</taxon>
        <taxon>Theiavirus salishense</taxon>
    </lineage>
</organism>
<keyword evidence="2" id="KW-1185">Reference proteome</keyword>
<sequence length="36" mass="4493">MFLLFFYIIIEKKLNNKHIDKYIYKYISKFTVLTFG</sequence>
<dbReference type="Proteomes" id="UP000240325">
    <property type="component" value="Segment"/>
</dbReference>
<evidence type="ECO:0000313" key="1">
    <source>
        <dbReference type="EMBL" id="ATZ80903.1"/>
    </source>
</evidence>
<dbReference type="EMBL" id="MF782455">
    <property type="protein sequence ID" value="ATZ80903.1"/>
    <property type="molecule type" value="Genomic_DNA"/>
</dbReference>
<name>A0A2H4UVF2_9VIRU</name>
<evidence type="ECO:0000313" key="2">
    <source>
        <dbReference type="Proteomes" id="UP000240325"/>
    </source>
</evidence>
<reference evidence="1" key="1">
    <citation type="journal article" date="2017" name="Elife">
        <title>The kinetoplastid-infecting Bodo saltans virus (BsV), a window into the most abundant giant viruses in the sea.</title>
        <authorList>
            <person name="Deeg C.M."/>
            <person name="Chow C.-E.T."/>
            <person name="Suttle C.A."/>
        </authorList>
    </citation>
    <scope>NUCLEOTIDE SEQUENCE</scope>
    <source>
        <strain evidence="1">NG1</strain>
    </source>
</reference>